<evidence type="ECO:0000259" key="2">
    <source>
        <dbReference type="Pfam" id="PF09851"/>
    </source>
</evidence>
<evidence type="ECO:0000313" key="4">
    <source>
        <dbReference type="Proteomes" id="UP000228495"/>
    </source>
</evidence>
<protein>
    <recommendedName>
        <fullName evidence="2">SHOCT domain-containing protein</fullName>
    </recommendedName>
</protein>
<feature type="domain" description="SHOCT" evidence="2">
    <location>
        <begin position="191"/>
        <end position="216"/>
    </location>
</feature>
<dbReference type="InterPro" id="IPR018649">
    <property type="entry name" value="SHOCT"/>
</dbReference>
<dbReference type="Pfam" id="PF09851">
    <property type="entry name" value="SHOCT"/>
    <property type="match status" value="1"/>
</dbReference>
<keyword evidence="1" id="KW-0472">Membrane</keyword>
<proteinExistence type="predicted"/>
<keyword evidence="1" id="KW-1133">Transmembrane helix</keyword>
<organism evidence="3 4">
    <name type="scientific">candidate division WWE3 bacterium CG22_combo_CG10-13_8_21_14_all_39_12</name>
    <dbReference type="NCBI Taxonomy" id="1975094"/>
    <lineage>
        <taxon>Bacteria</taxon>
        <taxon>Katanobacteria</taxon>
    </lineage>
</organism>
<dbReference type="AlphaFoldDB" id="A0A2H0BGM9"/>
<evidence type="ECO:0000256" key="1">
    <source>
        <dbReference type="SAM" id="Phobius"/>
    </source>
</evidence>
<dbReference type="Proteomes" id="UP000228495">
    <property type="component" value="Unassembled WGS sequence"/>
</dbReference>
<sequence length="216" mass="23538">MRISKSLTVMGVLTLLTLVYGNISVSGHAGEDHDVSISDAVSEILSSHGLATLDTLNCDVVTTEEWERLGEAVMNQQHPDPDQHEAMDNMMGGEGSESLNQAHSNMGKAYLGCTKGSYGMMGAVRGTTMMGFNQTGSNESMMEGLYNMGFGTSSYGWGGVILFWLIAFAIIFFLVRSFSHTKFEMGKSKSALDILNERYVKGEIDKAEFDSKKSDL</sequence>
<comment type="caution">
    <text evidence="3">The sequence shown here is derived from an EMBL/GenBank/DDBJ whole genome shotgun (WGS) entry which is preliminary data.</text>
</comment>
<evidence type="ECO:0000313" key="3">
    <source>
        <dbReference type="EMBL" id="PIP56832.1"/>
    </source>
</evidence>
<name>A0A2H0BGM9_UNCKA</name>
<accession>A0A2H0BGM9</accession>
<feature type="transmembrane region" description="Helical" evidence="1">
    <location>
        <begin position="155"/>
        <end position="175"/>
    </location>
</feature>
<gene>
    <name evidence="3" type="ORF">COX05_00850</name>
</gene>
<reference evidence="3 4" key="1">
    <citation type="submission" date="2017-09" db="EMBL/GenBank/DDBJ databases">
        <title>Depth-based differentiation of microbial function through sediment-hosted aquifers and enrichment of novel symbionts in the deep terrestrial subsurface.</title>
        <authorList>
            <person name="Probst A.J."/>
            <person name="Ladd B."/>
            <person name="Jarett J.K."/>
            <person name="Geller-Mcgrath D.E."/>
            <person name="Sieber C.M."/>
            <person name="Emerson J.B."/>
            <person name="Anantharaman K."/>
            <person name="Thomas B.C."/>
            <person name="Malmstrom R."/>
            <person name="Stieglmeier M."/>
            <person name="Klingl A."/>
            <person name="Woyke T."/>
            <person name="Ryan C.M."/>
            <person name="Banfield J.F."/>
        </authorList>
    </citation>
    <scope>NUCLEOTIDE SEQUENCE [LARGE SCALE GENOMIC DNA]</scope>
    <source>
        <strain evidence="3">CG22_combo_CG10-13_8_21_14_all_39_12</strain>
    </source>
</reference>
<keyword evidence="1" id="KW-0812">Transmembrane</keyword>
<dbReference type="EMBL" id="PCSU01000012">
    <property type="protein sequence ID" value="PIP56832.1"/>
    <property type="molecule type" value="Genomic_DNA"/>
</dbReference>